<reference evidence="1 2" key="1">
    <citation type="submission" date="2023-04" db="EMBL/GenBank/DDBJ databases">
        <title>Tenacibaculum tangerinum sp. nov., isolated from sea tidal flat of South Korea.</title>
        <authorList>
            <person name="Lee S.H."/>
            <person name="Kim J.-J."/>
        </authorList>
    </citation>
    <scope>NUCLEOTIDE SEQUENCE [LARGE SCALE GENOMIC DNA]</scope>
    <source>
        <strain evidence="1 2">GRR-S3-23</strain>
    </source>
</reference>
<dbReference type="Proteomes" id="UP001232001">
    <property type="component" value="Chromosome"/>
</dbReference>
<sequence length="57" mass="6827">MFYGSDENISETEINDWKNNETTNDVAIHKLTGNHFFIFNNAYTFKEHINKIVFNYH</sequence>
<dbReference type="EMBL" id="CP122539">
    <property type="protein sequence ID" value="WGH74194.1"/>
    <property type="molecule type" value="Genomic_DNA"/>
</dbReference>
<protein>
    <recommendedName>
        <fullName evidence="3">Thioesterase domain-containing protein</fullName>
    </recommendedName>
</protein>
<organism evidence="1 2">
    <name type="scientific">Tenacibaculum tangerinum</name>
    <dbReference type="NCBI Taxonomy" id="3038772"/>
    <lineage>
        <taxon>Bacteria</taxon>
        <taxon>Pseudomonadati</taxon>
        <taxon>Bacteroidota</taxon>
        <taxon>Flavobacteriia</taxon>
        <taxon>Flavobacteriales</taxon>
        <taxon>Flavobacteriaceae</taxon>
        <taxon>Tenacibaculum</taxon>
    </lineage>
</organism>
<keyword evidence="2" id="KW-1185">Reference proteome</keyword>
<evidence type="ECO:0008006" key="3">
    <source>
        <dbReference type="Google" id="ProtNLM"/>
    </source>
</evidence>
<evidence type="ECO:0000313" key="1">
    <source>
        <dbReference type="EMBL" id="WGH74194.1"/>
    </source>
</evidence>
<evidence type="ECO:0000313" key="2">
    <source>
        <dbReference type="Proteomes" id="UP001232001"/>
    </source>
</evidence>
<proteinExistence type="predicted"/>
<accession>A0ABY8KYT7</accession>
<name>A0ABY8KYT7_9FLAO</name>
<gene>
    <name evidence="1" type="ORF">P8625_08670</name>
</gene>